<keyword evidence="4 5" id="KW-0472">Membrane</keyword>
<organism evidence="6 7">
    <name type="scientific">Kocuria salsicia</name>
    <dbReference type="NCBI Taxonomy" id="664639"/>
    <lineage>
        <taxon>Bacteria</taxon>
        <taxon>Bacillati</taxon>
        <taxon>Actinomycetota</taxon>
        <taxon>Actinomycetes</taxon>
        <taxon>Micrococcales</taxon>
        <taxon>Micrococcaceae</taxon>
        <taxon>Kocuria</taxon>
    </lineage>
</organism>
<feature type="transmembrane region" description="Helical" evidence="5">
    <location>
        <begin position="41"/>
        <end position="63"/>
    </location>
</feature>
<feature type="transmembrane region" description="Helical" evidence="5">
    <location>
        <begin position="127"/>
        <end position="149"/>
    </location>
</feature>
<evidence type="ECO:0000313" key="7">
    <source>
        <dbReference type="Proteomes" id="UP001553031"/>
    </source>
</evidence>
<feature type="transmembrane region" description="Helical" evidence="5">
    <location>
        <begin position="210"/>
        <end position="233"/>
    </location>
</feature>
<dbReference type="Proteomes" id="UP001553031">
    <property type="component" value="Unassembled WGS sequence"/>
</dbReference>
<comment type="caution">
    <text evidence="6">The sequence shown here is derived from an EMBL/GenBank/DDBJ whole genome shotgun (WGS) entry which is preliminary data.</text>
</comment>
<protein>
    <submittedName>
        <fullName evidence="6">Rhomboid-like protein</fullName>
    </submittedName>
</protein>
<evidence type="ECO:0000256" key="5">
    <source>
        <dbReference type="SAM" id="Phobius"/>
    </source>
</evidence>
<feature type="transmembrane region" description="Helical" evidence="5">
    <location>
        <begin position="187"/>
        <end position="204"/>
    </location>
</feature>
<name>A0ABV3KFG0_9MICC</name>
<dbReference type="Gene3D" id="1.20.1540.10">
    <property type="entry name" value="Rhomboid-like"/>
    <property type="match status" value="1"/>
</dbReference>
<proteinExistence type="predicted"/>
<accession>A0ABV3KFG0</accession>
<evidence type="ECO:0000256" key="4">
    <source>
        <dbReference type="ARBA" id="ARBA00023136"/>
    </source>
</evidence>
<sequence length="251" mass="28227">MITLLLLLLLVAFSYAVEHSWPCFRRIGAWWLRWGEPVKDWIRRAPLTYLYLVLLTFTTWLLANADPRVRTMFLAEQSTNLHELSTDPVTVLVRSAMYVSPLELLIWWVGFSLVVAPLEHRFGWQRVLTGFVIGHVGATVAVAWLQVTLLRAAELSVPSPVLIDVGASYGFCALAALATYRGSRRRRVLWAAGLVALLTVGLVLDVDWSSIGHAVATLIGFAAFRLVWPAAAVHHEARVRARRIYQEQMGR</sequence>
<evidence type="ECO:0000256" key="1">
    <source>
        <dbReference type="ARBA" id="ARBA00004141"/>
    </source>
</evidence>
<dbReference type="SUPFAM" id="SSF144091">
    <property type="entry name" value="Rhomboid-like"/>
    <property type="match status" value="1"/>
</dbReference>
<keyword evidence="2 5" id="KW-0812">Transmembrane</keyword>
<dbReference type="InterPro" id="IPR046862">
    <property type="entry name" value="Rhomboid_2"/>
</dbReference>
<evidence type="ECO:0000313" key="6">
    <source>
        <dbReference type="EMBL" id="MEV8158518.1"/>
    </source>
</evidence>
<dbReference type="EMBL" id="JBFBLL010000006">
    <property type="protein sequence ID" value="MEV8158518.1"/>
    <property type="molecule type" value="Genomic_DNA"/>
</dbReference>
<comment type="subcellular location">
    <subcellularLocation>
        <location evidence="1">Membrane</location>
        <topology evidence="1">Multi-pass membrane protein</topology>
    </subcellularLocation>
</comment>
<gene>
    <name evidence="6" type="ORF">AB0O96_09990</name>
</gene>
<dbReference type="InterPro" id="IPR035952">
    <property type="entry name" value="Rhomboid-like_sf"/>
</dbReference>
<reference evidence="6 7" key="1">
    <citation type="submission" date="2024-06" db="EMBL/GenBank/DDBJ databases">
        <title>The Natural Products Discovery Center: Release of the First 8490 Sequenced Strains for Exploring Actinobacteria Biosynthetic Diversity.</title>
        <authorList>
            <person name="Kalkreuter E."/>
            <person name="Kautsar S.A."/>
            <person name="Yang D."/>
            <person name="Bader C.D."/>
            <person name="Teijaro C.N."/>
            <person name="Fluegel L."/>
            <person name="Davis C.M."/>
            <person name="Simpson J.R."/>
            <person name="Lauterbach L."/>
            <person name="Steele A.D."/>
            <person name="Gui C."/>
            <person name="Meng S."/>
            <person name="Li G."/>
            <person name="Viehrig K."/>
            <person name="Ye F."/>
            <person name="Su P."/>
            <person name="Kiefer A.F."/>
            <person name="Nichols A."/>
            <person name="Cepeda A.J."/>
            <person name="Yan W."/>
            <person name="Fan B."/>
            <person name="Jiang Y."/>
            <person name="Adhikari A."/>
            <person name="Zheng C.-J."/>
            <person name="Schuster L."/>
            <person name="Cowan T.M."/>
            <person name="Smanski M.J."/>
            <person name="Chevrette M.G."/>
            <person name="De Carvalho L.P.S."/>
            <person name="Shen B."/>
        </authorList>
    </citation>
    <scope>NUCLEOTIDE SEQUENCE [LARGE SCALE GENOMIC DNA]</scope>
    <source>
        <strain evidence="6 7">NPDC079179</strain>
    </source>
</reference>
<evidence type="ECO:0000256" key="2">
    <source>
        <dbReference type="ARBA" id="ARBA00022692"/>
    </source>
</evidence>
<dbReference type="Pfam" id="PF20401">
    <property type="entry name" value="Rhomboid_2"/>
    <property type="match status" value="1"/>
</dbReference>
<keyword evidence="3 5" id="KW-1133">Transmembrane helix</keyword>
<dbReference type="RefSeq" id="WP_363785154.1">
    <property type="nucleotide sequence ID" value="NZ_JBFBLL010000006.1"/>
</dbReference>
<evidence type="ECO:0000256" key="3">
    <source>
        <dbReference type="ARBA" id="ARBA00022989"/>
    </source>
</evidence>
<feature type="transmembrane region" description="Helical" evidence="5">
    <location>
        <begin position="161"/>
        <end position="180"/>
    </location>
</feature>
<keyword evidence="7" id="KW-1185">Reference proteome</keyword>